<proteinExistence type="inferred from homology"/>
<comment type="similarity">
    <text evidence="1 5">Belongs to the FlgD family.</text>
</comment>
<dbReference type="Pfam" id="PF03963">
    <property type="entry name" value="FlgD"/>
    <property type="match status" value="1"/>
</dbReference>
<protein>
    <recommendedName>
        <fullName evidence="2 5">Basal-body rod modification protein FlgD</fullName>
    </recommendedName>
</protein>
<dbReference type="Gene3D" id="2.30.30.910">
    <property type="match status" value="1"/>
</dbReference>
<evidence type="ECO:0000256" key="1">
    <source>
        <dbReference type="ARBA" id="ARBA00010577"/>
    </source>
</evidence>
<dbReference type="Gene3D" id="2.60.40.4070">
    <property type="match status" value="1"/>
</dbReference>
<dbReference type="Pfam" id="PF13861">
    <property type="entry name" value="FLgD_tudor"/>
    <property type="match status" value="1"/>
</dbReference>
<evidence type="ECO:0000256" key="4">
    <source>
        <dbReference type="ARBA" id="ARBA00024746"/>
    </source>
</evidence>
<gene>
    <name evidence="8" type="primary">flgD</name>
    <name evidence="8" type="ORF">GCM10022394_20220</name>
</gene>
<dbReference type="RefSeq" id="WP_344957529.1">
    <property type="nucleotide sequence ID" value="NZ_BAABCX010000002.1"/>
</dbReference>
<keyword evidence="8" id="KW-0282">Flagellum</keyword>
<keyword evidence="8" id="KW-0969">Cilium</keyword>
<name>A0ABP6VRU6_9GAMM</name>
<dbReference type="Proteomes" id="UP001500795">
    <property type="component" value="Unassembled WGS sequence"/>
</dbReference>
<evidence type="ECO:0000259" key="7">
    <source>
        <dbReference type="Pfam" id="PF13861"/>
    </source>
</evidence>
<feature type="domain" description="FlgD Tudor-like" evidence="7">
    <location>
        <begin position="87"/>
        <end position="222"/>
    </location>
</feature>
<evidence type="ECO:0000259" key="6">
    <source>
        <dbReference type="Pfam" id="PF13860"/>
    </source>
</evidence>
<evidence type="ECO:0000256" key="5">
    <source>
        <dbReference type="RuleBase" id="RU362076"/>
    </source>
</evidence>
<reference evidence="9" key="1">
    <citation type="journal article" date="2019" name="Int. J. Syst. Evol. Microbiol.">
        <title>The Global Catalogue of Microorganisms (GCM) 10K type strain sequencing project: providing services to taxonomists for standard genome sequencing and annotation.</title>
        <authorList>
            <consortium name="The Broad Institute Genomics Platform"/>
            <consortium name="The Broad Institute Genome Sequencing Center for Infectious Disease"/>
            <person name="Wu L."/>
            <person name="Ma J."/>
        </authorList>
    </citation>
    <scope>NUCLEOTIDE SEQUENCE [LARGE SCALE GENOMIC DNA]</scope>
    <source>
        <strain evidence="9">JCM 17110</strain>
    </source>
</reference>
<accession>A0ABP6VRU6</accession>
<dbReference type="Pfam" id="PF13860">
    <property type="entry name" value="FlgD_ig"/>
    <property type="match status" value="1"/>
</dbReference>
<keyword evidence="9" id="KW-1185">Reference proteome</keyword>
<keyword evidence="8" id="KW-0966">Cell projection</keyword>
<evidence type="ECO:0000313" key="9">
    <source>
        <dbReference type="Proteomes" id="UP001500795"/>
    </source>
</evidence>
<dbReference type="InterPro" id="IPR025963">
    <property type="entry name" value="FLgD_Tudor"/>
</dbReference>
<organism evidence="8 9">
    <name type="scientific">Zobellella aerophila</name>
    <dbReference type="NCBI Taxonomy" id="870480"/>
    <lineage>
        <taxon>Bacteria</taxon>
        <taxon>Pseudomonadati</taxon>
        <taxon>Pseudomonadota</taxon>
        <taxon>Gammaproteobacteria</taxon>
        <taxon>Aeromonadales</taxon>
        <taxon>Aeromonadaceae</taxon>
        <taxon>Zobellella</taxon>
    </lineage>
</organism>
<comment type="caution">
    <text evidence="8">The sequence shown here is derived from an EMBL/GenBank/DDBJ whole genome shotgun (WGS) entry which is preliminary data.</text>
</comment>
<sequence>MANTIDGGVLSSINRGGAGTGSAGVGEDLRENFMTLLVTQLKNQDPLNPMENAEMTSQLAQINTVTGIESLNDTLSGITGQIDAGHTLQAAGLIGKGVLVPGDRLLVGEEGATTPFGIELGSSADQVNVSILDGSGQVVRRFELGAMSAGVESFVWDGTLDGGSLAPKGAYRLSVEALADGKQQSFQTLNYAQVIAISTSYKDGPRLDLGGINEPVKMSDIRQIL</sequence>
<dbReference type="InterPro" id="IPR025965">
    <property type="entry name" value="FlgD/Vpr_Ig-like"/>
</dbReference>
<dbReference type="EMBL" id="BAABCX010000002">
    <property type="protein sequence ID" value="GAA3540404.1"/>
    <property type="molecule type" value="Genomic_DNA"/>
</dbReference>
<evidence type="ECO:0000313" key="8">
    <source>
        <dbReference type="EMBL" id="GAA3540404.1"/>
    </source>
</evidence>
<comment type="function">
    <text evidence="4 5">Required for flagellar hook formation. May act as a scaffolding protein.</text>
</comment>
<dbReference type="InterPro" id="IPR005648">
    <property type="entry name" value="FlgD"/>
</dbReference>
<evidence type="ECO:0000256" key="3">
    <source>
        <dbReference type="ARBA" id="ARBA00022795"/>
    </source>
</evidence>
<dbReference type="NCBIfam" id="NF005176">
    <property type="entry name" value="PRK06655.1-1"/>
    <property type="match status" value="1"/>
</dbReference>
<feature type="domain" description="FlgD/Vpr Ig-like" evidence="6">
    <location>
        <begin position="111"/>
        <end position="178"/>
    </location>
</feature>
<evidence type="ECO:0000256" key="2">
    <source>
        <dbReference type="ARBA" id="ARBA00016013"/>
    </source>
</evidence>
<keyword evidence="3 5" id="KW-1005">Bacterial flagellum biogenesis</keyword>